<keyword evidence="5" id="KW-0186">Copper</keyword>
<dbReference type="Pfam" id="PF07732">
    <property type="entry name" value="Cu-oxidase_3"/>
    <property type="match status" value="1"/>
</dbReference>
<dbReference type="EMBL" id="JBBJBU010000007">
    <property type="protein sequence ID" value="KAK7204664.1"/>
    <property type="molecule type" value="Genomic_DNA"/>
</dbReference>
<evidence type="ECO:0000259" key="6">
    <source>
        <dbReference type="Pfam" id="PF00394"/>
    </source>
</evidence>
<dbReference type="InterPro" id="IPR045087">
    <property type="entry name" value="Cu-oxidase_fam"/>
</dbReference>
<dbReference type="InterPro" id="IPR008972">
    <property type="entry name" value="Cupredoxin"/>
</dbReference>
<keyword evidence="4" id="KW-0560">Oxidoreductase</keyword>
<dbReference type="PANTHER" id="PTHR11709">
    <property type="entry name" value="MULTI-COPPER OXIDASE"/>
    <property type="match status" value="1"/>
</dbReference>
<organism evidence="9 10">
    <name type="scientific">Myxozyma melibiosi</name>
    <dbReference type="NCBI Taxonomy" id="54550"/>
    <lineage>
        <taxon>Eukaryota</taxon>
        <taxon>Fungi</taxon>
        <taxon>Dikarya</taxon>
        <taxon>Ascomycota</taxon>
        <taxon>Saccharomycotina</taxon>
        <taxon>Lipomycetes</taxon>
        <taxon>Lipomycetales</taxon>
        <taxon>Lipomycetaceae</taxon>
        <taxon>Myxozyma</taxon>
    </lineage>
</organism>
<dbReference type="Gene3D" id="2.60.40.420">
    <property type="entry name" value="Cupredoxins - blue copper proteins"/>
    <property type="match status" value="3"/>
</dbReference>
<dbReference type="InterPro" id="IPR011706">
    <property type="entry name" value="Cu-oxidase_C"/>
</dbReference>
<evidence type="ECO:0000259" key="8">
    <source>
        <dbReference type="Pfam" id="PF07732"/>
    </source>
</evidence>
<comment type="caution">
    <text evidence="9">The sequence shown here is derived from an EMBL/GenBank/DDBJ whole genome shotgun (WGS) entry which is preliminary data.</text>
</comment>
<dbReference type="Pfam" id="PF00394">
    <property type="entry name" value="Cu-oxidase"/>
    <property type="match status" value="1"/>
</dbReference>
<feature type="domain" description="Plastocyanin-like" evidence="7">
    <location>
        <begin position="413"/>
        <end position="516"/>
    </location>
</feature>
<keyword evidence="3" id="KW-0479">Metal-binding</keyword>
<keyword evidence="10" id="KW-1185">Reference proteome</keyword>
<dbReference type="InterPro" id="IPR001117">
    <property type="entry name" value="Cu-oxidase_2nd"/>
</dbReference>
<dbReference type="PROSITE" id="PS00079">
    <property type="entry name" value="MULTICOPPER_OXIDASE1"/>
    <property type="match status" value="2"/>
</dbReference>
<dbReference type="GeneID" id="90040173"/>
<evidence type="ECO:0000313" key="9">
    <source>
        <dbReference type="EMBL" id="KAK7204664.1"/>
    </source>
</evidence>
<protein>
    <recommendedName>
        <fullName evidence="11">Laccase</fullName>
    </recommendedName>
</protein>
<dbReference type="InterPro" id="IPR011707">
    <property type="entry name" value="Cu-oxidase-like_N"/>
</dbReference>
<proteinExistence type="inferred from homology"/>
<name>A0ABR1F4B2_9ASCO</name>
<feature type="domain" description="Plastocyanin-like" evidence="6">
    <location>
        <begin position="109"/>
        <end position="253"/>
    </location>
</feature>
<keyword evidence="2" id="KW-0406">Ion transport</keyword>
<evidence type="ECO:0000256" key="2">
    <source>
        <dbReference type="ARBA" id="ARBA00022496"/>
    </source>
</evidence>
<dbReference type="Pfam" id="PF07731">
    <property type="entry name" value="Cu-oxidase_2"/>
    <property type="match status" value="1"/>
</dbReference>
<dbReference type="PANTHER" id="PTHR11709:SF414">
    <property type="entry name" value="ADR239WP"/>
    <property type="match status" value="1"/>
</dbReference>
<dbReference type="CDD" id="cd13910">
    <property type="entry name" value="CuRO_3_MCO_like_4"/>
    <property type="match status" value="1"/>
</dbReference>
<sequence>MPGPTIRANRGDTIVVHVNNNLANESTSVHFHGVHHRGSNSMDGVPGVTQCGIPPGHSFTYKFTVNQSGTFWWHSHSATQRIDGMAGAMIVNDPQNDHYQIGRDYDDEAIVFIQDYYHQTGEQRFEFYLSRSGAGFEPVPENGLINGRGYENLCSRAHFTHKCDPTSDTRPFEFRFVRGRRYRLRVINAGALAEVSFSLDNHVLTIIEADTSESEPADVHFVPIAPGQRYSAIVTAAESGPDVVTMRADMNTNCFNYHNSVLNPEIRARVALVDPPSSPAQRLLKTLVKRGDSSPSRPWDDVLLPDRCIDLDPSLLRPVAGGPFSGGQVPAMTRRVALHTKTLKLERVNLAPFGFINRTSFMPAIGAPNLHVQLGLVNPLAETVTVPTVSGRPNTDPWGGDQLIEHIDLSPDAEHPTVIELVINNPDESAHPFHLHGHEMYVVRTHSARAGLGPWKPKYISEYKTVDVLPRDTITVPRLGHAVVRFVADNPGFWAFHCHILWHLRAGMMMQFAVGVQQLERQLVNQEMMEQCRVEREMGERLVKELPGSAYKKGMIPAT</sequence>
<dbReference type="InterPro" id="IPR033138">
    <property type="entry name" value="Cu_oxidase_CS"/>
</dbReference>
<keyword evidence="2" id="KW-0410">Iron transport</keyword>
<evidence type="ECO:0000256" key="1">
    <source>
        <dbReference type="ARBA" id="ARBA00010609"/>
    </source>
</evidence>
<evidence type="ECO:0000259" key="7">
    <source>
        <dbReference type="Pfam" id="PF07731"/>
    </source>
</evidence>
<dbReference type="CDD" id="cd13858">
    <property type="entry name" value="CuRO_1_tcLCC2_insect_like"/>
    <property type="match status" value="1"/>
</dbReference>
<reference evidence="9 10" key="1">
    <citation type="submission" date="2024-03" db="EMBL/GenBank/DDBJ databases">
        <title>Genome-scale model development and genomic sequencing of the oleaginous clade Lipomyces.</title>
        <authorList>
            <consortium name="Lawrence Berkeley National Laboratory"/>
            <person name="Czajka J.J."/>
            <person name="Han Y."/>
            <person name="Kim J."/>
            <person name="Mondo S.J."/>
            <person name="Hofstad B.A."/>
            <person name="Robles A."/>
            <person name="Haridas S."/>
            <person name="Riley R."/>
            <person name="LaButti K."/>
            <person name="Pangilinan J."/>
            <person name="Andreopoulos W."/>
            <person name="Lipzen A."/>
            <person name="Yan J."/>
            <person name="Wang M."/>
            <person name="Ng V."/>
            <person name="Grigoriev I.V."/>
            <person name="Spatafora J.W."/>
            <person name="Magnuson J.K."/>
            <person name="Baker S.E."/>
            <person name="Pomraning K.R."/>
        </authorList>
    </citation>
    <scope>NUCLEOTIDE SEQUENCE [LARGE SCALE GENOMIC DNA]</scope>
    <source>
        <strain evidence="9 10">Phaff 52-87</strain>
    </source>
</reference>
<comment type="similarity">
    <text evidence="1">Belongs to the multicopper oxidase family.</text>
</comment>
<dbReference type="Proteomes" id="UP001498771">
    <property type="component" value="Unassembled WGS sequence"/>
</dbReference>
<evidence type="ECO:0000313" key="10">
    <source>
        <dbReference type="Proteomes" id="UP001498771"/>
    </source>
</evidence>
<dbReference type="InterPro" id="IPR002355">
    <property type="entry name" value="Cu_oxidase_Cu_BS"/>
</dbReference>
<keyword evidence="2" id="KW-0408">Iron</keyword>
<gene>
    <name evidence="9" type="ORF">BZA70DRAFT_299456</name>
</gene>
<dbReference type="SUPFAM" id="SSF49503">
    <property type="entry name" value="Cupredoxins"/>
    <property type="match status" value="3"/>
</dbReference>
<accession>A0ABR1F4B2</accession>
<keyword evidence="2" id="KW-0813">Transport</keyword>
<feature type="domain" description="Plastocyanin-like" evidence="8">
    <location>
        <begin position="1"/>
        <end position="95"/>
    </location>
</feature>
<dbReference type="RefSeq" id="XP_064767697.1">
    <property type="nucleotide sequence ID" value="XM_064914661.1"/>
</dbReference>
<evidence type="ECO:0000256" key="4">
    <source>
        <dbReference type="ARBA" id="ARBA00023002"/>
    </source>
</evidence>
<evidence type="ECO:0008006" key="11">
    <source>
        <dbReference type="Google" id="ProtNLM"/>
    </source>
</evidence>
<evidence type="ECO:0000256" key="5">
    <source>
        <dbReference type="ARBA" id="ARBA00023008"/>
    </source>
</evidence>
<dbReference type="PROSITE" id="PS00080">
    <property type="entry name" value="MULTICOPPER_OXIDASE2"/>
    <property type="match status" value="1"/>
</dbReference>
<evidence type="ECO:0000256" key="3">
    <source>
        <dbReference type="ARBA" id="ARBA00022723"/>
    </source>
</evidence>